<dbReference type="InterPro" id="IPR005801">
    <property type="entry name" value="ADC_synthase"/>
</dbReference>
<evidence type="ECO:0000256" key="1">
    <source>
        <dbReference type="ARBA" id="ARBA00022962"/>
    </source>
</evidence>
<dbReference type="PRINTS" id="PR00096">
    <property type="entry name" value="GATASE"/>
</dbReference>
<protein>
    <submittedName>
        <fullName evidence="5">Anthranilate synthase component I</fullName>
        <ecNumber evidence="5">4.1.3.27</ecNumber>
    </submittedName>
</protein>
<dbReference type="Pfam" id="PF00425">
    <property type="entry name" value="Chorismate_bind"/>
    <property type="match status" value="1"/>
</dbReference>
<dbReference type="EMBL" id="WMBA01000029">
    <property type="protein sequence ID" value="MTD56053.1"/>
    <property type="molecule type" value="Genomic_DNA"/>
</dbReference>
<organism evidence="5 6">
    <name type="scientific">Amycolatopsis pithecellobii</name>
    <dbReference type="NCBI Taxonomy" id="664692"/>
    <lineage>
        <taxon>Bacteria</taxon>
        <taxon>Bacillati</taxon>
        <taxon>Actinomycetota</taxon>
        <taxon>Actinomycetes</taxon>
        <taxon>Pseudonocardiales</taxon>
        <taxon>Pseudonocardiaceae</taxon>
        <taxon>Amycolatopsis</taxon>
    </lineage>
</organism>
<evidence type="ECO:0000313" key="6">
    <source>
        <dbReference type="Proteomes" id="UP000440096"/>
    </source>
</evidence>
<dbReference type="InterPro" id="IPR015890">
    <property type="entry name" value="Chorismate_C"/>
</dbReference>
<dbReference type="RefSeq" id="WP_208024460.1">
    <property type="nucleotide sequence ID" value="NZ_WMBA01000029.1"/>
</dbReference>
<feature type="domain" description="Chorismate-utilising enzyme C-terminal" evidence="4">
    <location>
        <begin position="237"/>
        <end position="491"/>
    </location>
</feature>
<evidence type="ECO:0000259" key="4">
    <source>
        <dbReference type="Pfam" id="PF00425"/>
    </source>
</evidence>
<name>A0A6N7Z2T2_9PSEU</name>
<keyword evidence="5" id="KW-0456">Lyase</keyword>
<dbReference type="CDD" id="cd01743">
    <property type="entry name" value="GATase1_Anthranilate_Synthase"/>
    <property type="match status" value="1"/>
</dbReference>
<dbReference type="InterPro" id="IPR019999">
    <property type="entry name" value="Anth_synth_I-like"/>
</dbReference>
<keyword evidence="6" id="KW-1185">Reference proteome</keyword>
<evidence type="ECO:0000313" key="5">
    <source>
        <dbReference type="EMBL" id="MTD56053.1"/>
    </source>
</evidence>
<comment type="caution">
    <text evidence="5">The sequence shown here is derived from an EMBL/GenBank/DDBJ whole genome shotgun (WGS) entry which is preliminary data.</text>
</comment>
<dbReference type="InterPro" id="IPR006221">
    <property type="entry name" value="TrpG/PapA_dom"/>
</dbReference>
<dbReference type="Gene3D" id="3.60.120.10">
    <property type="entry name" value="Anthranilate synthase"/>
    <property type="match status" value="1"/>
</dbReference>
<dbReference type="SUPFAM" id="SSF52317">
    <property type="entry name" value="Class I glutamine amidotransferase-like"/>
    <property type="match status" value="1"/>
</dbReference>
<evidence type="ECO:0000256" key="2">
    <source>
        <dbReference type="SAM" id="MobiDB-lite"/>
    </source>
</evidence>
<dbReference type="SUPFAM" id="SSF56322">
    <property type="entry name" value="ADC synthase"/>
    <property type="match status" value="1"/>
</dbReference>
<dbReference type="EC" id="4.1.3.27" evidence="5"/>
<proteinExistence type="predicted"/>
<dbReference type="PRINTS" id="PR00097">
    <property type="entry name" value="ANTSNTHASEII"/>
</dbReference>
<dbReference type="GO" id="GO:0004049">
    <property type="term" value="F:anthranilate synthase activity"/>
    <property type="evidence" value="ECO:0007669"/>
    <property type="project" value="UniProtKB-EC"/>
</dbReference>
<dbReference type="NCBIfam" id="NF010081">
    <property type="entry name" value="PRK13566.1"/>
    <property type="match status" value="1"/>
</dbReference>
<dbReference type="PANTHER" id="PTHR11236:SF9">
    <property type="entry name" value="ANTHRANILATE SYNTHASE COMPONENT 1"/>
    <property type="match status" value="1"/>
</dbReference>
<gene>
    <name evidence="5" type="ORF">GKO32_19025</name>
</gene>
<dbReference type="InterPro" id="IPR017926">
    <property type="entry name" value="GATASE"/>
</dbReference>
<sequence length="736" mass="80616">MIVERTEFDTAGGLRIRRTSAAATDRDWQELLAGVDHRPGGVLECQVTYPGRYLPWRLGFADPYVVYESTGTGFRFLSLRSDARPVLDFLYAALKSAPAIADLSWSPDGFTGRIETTEGELTEEQRTLRPTAVHPLRATGAALRTTADAYLGWYCAFGYELLTQWDPIEPRLPRPDDLRTVVAYLPGRLLVAGADGDALTEHVYRCGDPDTPVPDGTADYVRTAESSHSLPGCTADAERYQAGVREALTRFHRGDLFEVVLSQTIVQPVRQSPAAVYRRLTTANPSPYQFLLNLGRGEFLVGASPEMFVRVRGDRVETCPISGTVSRGADALDDTVHIMTLLKSEKDEAELTMCTDVDRNDKSRVCRPGTVEIIGRRQIELYSKLIHTVDHVQGRLRDDCDAWDAFLSHMWAVTVTGAPKRAATQFIEDHETSARRWYGGAVGVARFDGSMETGLTLRAARMCEGSAEIRVGATLLADSDPAAEEAETRLKAAAVVAAIEGPAPVTPVAAAQAEPDGPSVLVVDHEDSFVHTLADYFRQAGCLTTTRRWGFAEHHLDEADLVVLSPGPGRPEDFVVRETIERCVRRGLPVFGVCLGLQGIVEYCGGRIGTLPRPVHGRGTKITVTEPGDPLFAGLPERFVAGRYHSLRARQLDLPGELRMTAQSDDGVVMAVRHRRLPLLGVQFHPESLLTLDNRNGHRLVSNVVTEFSRRSDAATSAPPVRPRQGGAYADARSAE</sequence>
<feature type="domain" description="Glutamine amidotransferase" evidence="3">
    <location>
        <begin position="521"/>
        <end position="694"/>
    </location>
</feature>
<dbReference type="InterPro" id="IPR010112">
    <property type="entry name" value="TrpE-G_bact"/>
</dbReference>
<dbReference type="AlphaFoldDB" id="A0A6N7Z2T2"/>
<dbReference type="NCBIfam" id="TIGR01815">
    <property type="entry name" value="TrpE-clade3"/>
    <property type="match status" value="1"/>
</dbReference>
<keyword evidence="1" id="KW-0315">Glutamine amidotransferase</keyword>
<dbReference type="GO" id="GO:0000162">
    <property type="term" value="P:L-tryptophan biosynthetic process"/>
    <property type="evidence" value="ECO:0007669"/>
    <property type="project" value="InterPro"/>
</dbReference>
<dbReference type="Pfam" id="PF00117">
    <property type="entry name" value="GATase"/>
    <property type="match status" value="1"/>
</dbReference>
<feature type="region of interest" description="Disordered" evidence="2">
    <location>
        <begin position="709"/>
        <end position="736"/>
    </location>
</feature>
<accession>A0A6N7Z2T2</accession>
<dbReference type="Gene3D" id="3.40.50.880">
    <property type="match status" value="1"/>
</dbReference>
<reference evidence="5 6" key="1">
    <citation type="submission" date="2019-11" db="EMBL/GenBank/DDBJ databases">
        <title>Draft genome of Amycolatopsis RM579.</title>
        <authorList>
            <person name="Duangmal K."/>
            <person name="Mingma R."/>
        </authorList>
    </citation>
    <scope>NUCLEOTIDE SEQUENCE [LARGE SCALE GENOMIC DNA]</scope>
    <source>
        <strain evidence="5 6">RM579</strain>
    </source>
</reference>
<dbReference type="PROSITE" id="PS51273">
    <property type="entry name" value="GATASE_TYPE_1"/>
    <property type="match status" value="1"/>
</dbReference>
<dbReference type="Proteomes" id="UP000440096">
    <property type="component" value="Unassembled WGS sequence"/>
</dbReference>
<dbReference type="InterPro" id="IPR029062">
    <property type="entry name" value="Class_I_gatase-like"/>
</dbReference>
<evidence type="ECO:0000259" key="3">
    <source>
        <dbReference type="Pfam" id="PF00117"/>
    </source>
</evidence>
<dbReference type="PANTHER" id="PTHR11236">
    <property type="entry name" value="AMINOBENZOATE/ANTHRANILATE SYNTHASE"/>
    <property type="match status" value="1"/>
</dbReference>